<accession>T2JJ00</accession>
<dbReference type="EMBL" id="CAQN01000100">
    <property type="protein sequence ID" value="CCQ65039.1"/>
    <property type="molecule type" value="Genomic_DNA"/>
</dbReference>
<comment type="caution">
    <text evidence="1">The sequence shown here is derived from an EMBL/GenBank/DDBJ whole genome shotgun (WGS) entry which is preliminary data.</text>
</comment>
<evidence type="ECO:0000313" key="1">
    <source>
        <dbReference type="EMBL" id="CCQ65039.1"/>
    </source>
</evidence>
<evidence type="ECO:0000313" key="2">
    <source>
        <dbReference type="Proteomes" id="UP000018130"/>
    </source>
</evidence>
<gene>
    <name evidence="1" type="ORF">CWATWH0402_6095</name>
</gene>
<reference evidence="1 2" key="2">
    <citation type="submission" date="2013-09" db="EMBL/GenBank/DDBJ databases">
        <title>Whole genome comparison of six Crocosphaera watsonii strains with differing phenotypes.</title>
        <authorList>
            <person name="Bench S.R."/>
            <person name="Heller P."/>
            <person name="Frank I."/>
            <person name="Arciniega M."/>
            <person name="Shilova I.N."/>
            <person name="Zehr J.P."/>
        </authorList>
    </citation>
    <scope>NUCLEOTIDE SEQUENCE [LARGE SCALE GENOMIC DNA]</scope>
    <source>
        <strain evidence="1 2">WH 0402</strain>
    </source>
</reference>
<dbReference type="Proteomes" id="UP000018130">
    <property type="component" value="Unassembled WGS sequence"/>
</dbReference>
<organism evidence="1 2">
    <name type="scientific">Crocosphaera watsonii WH 0402</name>
    <dbReference type="NCBI Taxonomy" id="1284629"/>
    <lineage>
        <taxon>Bacteria</taxon>
        <taxon>Bacillati</taxon>
        <taxon>Cyanobacteriota</taxon>
        <taxon>Cyanophyceae</taxon>
        <taxon>Oscillatoriophycideae</taxon>
        <taxon>Chroococcales</taxon>
        <taxon>Aphanothecaceae</taxon>
        <taxon>Crocosphaera</taxon>
    </lineage>
</organism>
<reference evidence="1 2" key="1">
    <citation type="submission" date="2013-01" db="EMBL/GenBank/DDBJ databases">
        <authorList>
            <person name="Bench S."/>
        </authorList>
    </citation>
    <scope>NUCLEOTIDE SEQUENCE [LARGE SCALE GENOMIC DNA]</scope>
    <source>
        <strain evidence="1 2">WH 0402</strain>
    </source>
</reference>
<protein>
    <submittedName>
        <fullName evidence="1">Uncharacterized protein</fullName>
    </submittedName>
</protein>
<name>T2JJ00_CROWT</name>
<sequence>MRWLKKRWLLFQNSERAAERDLALAEATVKALSRLLKMILKASA</sequence>
<proteinExistence type="predicted"/>
<dbReference type="AlphaFoldDB" id="T2JJ00"/>